<organism evidence="16 17">
    <name type="scientific">Hallella seregens ATCC 51272</name>
    <dbReference type="NCBI Taxonomy" id="1336250"/>
    <lineage>
        <taxon>Bacteria</taxon>
        <taxon>Pseudomonadati</taxon>
        <taxon>Bacteroidota</taxon>
        <taxon>Bacteroidia</taxon>
        <taxon>Bacteroidales</taxon>
        <taxon>Prevotellaceae</taxon>
        <taxon>Hallella</taxon>
    </lineage>
</organism>
<keyword evidence="6" id="KW-0238">DNA-binding</keyword>
<evidence type="ECO:0000256" key="11">
    <source>
        <dbReference type="ARBA" id="ARBA00048988"/>
    </source>
</evidence>
<evidence type="ECO:0000313" key="16">
    <source>
        <dbReference type="EMBL" id="MFB9896658.1"/>
    </source>
</evidence>
<comment type="catalytic activity">
    <reaction evidence="8">
        <text>Couples ATP hydrolysis with the unwinding of duplex DNA by translocating in the 3'-5' direction.</text>
        <dbReference type="EC" id="5.6.2.4"/>
    </reaction>
</comment>
<evidence type="ECO:0000259" key="15">
    <source>
        <dbReference type="PROSITE" id="PS51217"/>
    </source>
</evidence>
<evidence type="ECO:0000256" key="9">
    <source>
        <dbReference type="ARBA" id="ARBA00034808"/>
    </source>
</evidence>
<dbReference type="GO" id="GO:0004386">
    <property type="term" value="F:helicase activity"/>
    <property type="evidence" value="ECO:0007669"/>
    <property type="project" value="UniProtKB-KW"/>
</dbReference>
<dbReference type="Gene3D" id="3.40.50.300">
    <property type="entry name" value="P-loop containing nucleotide triphosphate hydrolases"/>
    <property type="match status" value="2"/>
</dbReference>
<comment type="similarity">
    <text evidence="1">Belongs to the helicase family. UvrD subfamily.</text>
</comment>
<dbReference type="InterPro" id="IPR000212">
    <property type="entry name" value="DNA_helicase_UvrD/REP"/>
</dbReference>
<dbReference type="SUPFAM" id="SSF52540">
    <property type="entry name" value="P-loop containing nucleoside triphosphate hydrolases"/>
    <property type="match status" value="1"/>
</dbReference>
<proteinExistence type="inferred from homology"/>
<dbReference type="Pfam" id="PF00580">
    <property type="entry name" value="UvrD-helicase"/>
    <property type="match status" value="1"/>
</dbReference>
<dbReference type="PROSITE" id="PS51198">
    <property type="entry name" value="UVRD_HELICASE_ATP_BIND"/>
    <property type="match status" value="1"/>
</dbReference>
<evidence type="ECO:0000256" key="7">
    <source>
        <dbReference type="ARBA" id="ARBA00023235"/>
    </source>
</evidence>
<feature type="compositionally biased region" description="Basic and acidic residues" evidence="13">
    <location>
        <begin position="675"/>
        <end position="696"/>
    </location>
</feature>
<dbReference type="GO" id="GO:0016787">
    <property type="term" value="F:hydrolase activity"/>
    <property type="evidence" value="ECO:0007669"/>
    <property type="project" value="UniProtKB-KW"/>
</dbReference>
<evidence type="ECO:0000256" key="2">
    <source>
        <dbReference type="ARBA" id="ARBA00022741"/>
    </source>
</evidence>
<evidence type="ECO:0000256" key="13">
    <source>
        <dbReference type="SAM" id="MobiDB-lite"/>
    </source>
</evidence>
<feature type="compositionally biased region" description="Low complexity" evidence="13">
    <location>
        <begin position="781"/>
        <end position="801"/>
    </location>
</feature>
<dbReference type="PANTHER" id="PTHR11070">
    <property type="entry name" value="UVRD / RECB / PCRA DNA HELICASE FAMILY MEMBER"/>
    <property type="match status" value="1"/>
</dbReference>
<sequence>MQSEEQLLEQLNESQRAAVTYCDGPQLVIAGAGSGKTRVLTYKIAWLLAHYDMKPWNVLALTFTNKAAREMQSRIAQLVGGERARYLQMGTFHSVFSRILRVEADSIGYRSDFTIYDESDSRSLIKNIVKSMGLEDKTYKPASVHAAISAAKNRLCMPEQYAEDGDLLARDRHRNMPETFKIYASYQQRLRQANAMDFDDLLVNTFQMLRDHEPLRQKYAERFQYVFVDEYQDTNYVQQQIVTKLTRDHGRICVVGDDYQSIYAFRGAKIDNILNFNRIYPDARMFKLEQNYRSTQLIVAAANSLMKHNSRQIPKEVYSRKEEGDKVTILETISDKREAAMVCREIRRIKNQEGCRWSDFAILYRTNAQSRTFEEEMRKPEVGMGSHYRIYGGLSFYQRKEVKDVIAYFRLTVNPNDEEAFRRIINYPARGIGDTTVQKIVRAAEQHEVSLWETIARPAAYGLDVNRGTLGKLAAFHALMSGFMAKAQTTDALTLGDEIMVESGIKADLAADKTVEGDSRRQNIDALISGMADFVQAQREDDHADEARLQDYLATVSLMTDQDSDDGSDDKVTLMTIHAAKGLEFPTVFVVGMEENIFPSTLSVGTPRELEEERRLLYVAITRAEKHCYLTWAHSRWLYGKMDSFVNPSRFINDIDPEFVTVQTEGGRIGGNPFGEDRPRRRPWDEDKPARRRPWDDDYETDQPYTGARVWGGEYRRMSGRMQNSRPVAGQFMADPKPKETAPHRPEQAVNPFSSSFEAKLRQSGKWQSVSRAMTGGGRAEPGSASPVSAGAGSAPSASAGTGAGLHAGQVIEHQRFGRGTVVGVEGTGENRKATVDFDTTGRKQLLLKFAKFTIVG</sequence>
<evidence type="ECO:0000256" key="5">
    <source>
        <dbReference type="ARBA" id="ARBA00022840"/>
    </source>
</evidence>
<dbReference type="Proteomes" id="UP001589688">
    <property type="component" value="Unassembled WGS sequence"/>
</dbReference>
<gene>
    <name evidence="16" type="ORF">ACFFK8_02160</name>
</gene>
<dbReference type="InterPro" id="IPR014016">
    <property type="entry name" value="UvrD-like_ATP-bd"/>
</dbReference>
<feature type="domain" description="UvrD-like helicase ATP-binding" evidence="14">
    <location>
        <begin position="9"/>
        <end position="295"/>
    </location>
</feature>
<evidence type="ECO:0000259" key="14">
    <source>
        <dbReference type="PROSITE" id="PS51198"/>
    </source>
</evidence>
<reference evidence="16 17" key="1">
    <citation type="submission" date="2024-09" db="EMBL/GenBank/DDBJ databases">
        <authorList>
            <person name="Sun Q."/>
            <person name="Mori K."/>
        </authorList>
    </citation>
    <scope>NUCLEOTIDE SEQUENCE [LARGE SCALE GENOMIC DNA]</scope>
    <source>
        <strain evidence="16 17">ATCC 51272</strain>
    </source>
</reference>
<dbReference type="InterPro" id="IPR014017">
    <property type="entry name" value="DNA_helicase_UvrD-like_C"/>
</dbReference>
<evidence type="ECO:0000256" key="4">
    <source>
        <dbReference type="ARBA" id="ARBA00022806"/>
    </source>
</evidence>
<evidence type="ECO:0000256" key="6">
    <source>
        <dbReference type="ARBA" id="ARBA00023125"/>
    </source>
</evidence>
<keyword evidence="7" id="KW-0413">Isomerase</keyword>
<dbReference type="Pfam" id="PF21196">
    <property type="entry name" value="PcrA_UvrD_tudor"/>
    <property type="match status" value="1"/>
</dbReference>
<accession>A0ABV5ZIW6</accession>
<evidence type="ECO:0000256" key="1">
    <source>
        <dbReference type="ARBA" id="ARBA00009922"/>
    </source>
</evidence>
<dbReference type="Pfam" id="PF13361">
    <property type="entry name" value="UvrD_C"/>
    <property type="match status" value="1"/>
</dbReference>
<name>A0ABV5ZIW6_9BACT</name>
<feature type="domain" description="UvrD-like helicase C-terminal" evidence="15">
    <location>
        <begin position="296"/>
        <end position="582"/>
    </location>
</feature>
<evidence type="ECO:0000256" key="12">
    <source>
        <dbReference type="PROSITE-ProRule" id="PRU00560"/>
    </source>
</evidence>
<evidence type="ECO:0000256" key="3">
    <source>
        <dbReference type="ARBA" id="ARBA00022801"/>
    </source>
</evidence>
<dbReference type="EMBL" id="JBHLZF010000001">
    <property type="protein sequence ID" value="MFB9896658.1"/>
    <property type="molecule type" value="Genomic_DNA"/>
</dbReference>
<dbReference type="CDD" id="cd17932">
    <property type="entry name" value="DEXQc_UvrD"/>
    <property type="match status" value="1"/>
</dbReference>
<feature type="binding site" evidence="12">
    <location>
        <begin position="30"/>
        <end position="37"/>
    </location>
    <ligand>
        <name>ATP</name>
        <dbReference type="ChEBI" id="CHEBI:30616"/>
    </ligand>
</feature>
<feature type="region of interest" description="Disordered" evidence="13">
    <location>
        <begin position="722"/>
        <end position="804"/>
    </location>
</feature>
<dbReference type="Gene3D" id="1.10.486.10">
    <property type="entry name" value="PCRA, domain 4"/>
    <property type="match status" value="1"/>
</dbReference>
<keyword evidence="4 12" id="KW-0347">Helicase</keyword>
<evidence type="ECO:0000313" key="17">
    <source>
        <dbReference type="Proteomes" id="UP001589688"/>
    </source>
</evidence>
<keyword evidence="2 12" id="KW-0547">Nucleotide-binding</keyword>
<dbReference type="InterPro" id="IPR013986">
    <property type="entry name" value="DExx_box_DNA_helicase_dom_sf"/>
</dbReference>
<feature type="region of interest" description="Disordered" evidence="13">
    <location>
        <begin position="664"/>
        <end position="703"/>
    </location>
</feature>
<keyword evidence="17" id="KW-1185">Reference proteome</keyword>
<dbReference type="EC" id="5.6.2.4" evidence="9"/>
<comment type="catalytic activity">
    <reaction evidence="11">
        <text>ATP + H2O = ADP + phosphate + H(+)</text>
        <dbReference type="Rhea" id="RHEA:13065"/>
        <dbReference type="ChEBI" id="CHEBI:15377"/>
        <dbReference type="ChEBI" id="CHEBI:15378"/>
        <dbReference type="ChEBI" id="CHEBI:30616"/>
        <dbReference type="ChEBI" id="CHEBI:43474"/>
        <dbReference type="ChEBI" id="CHEBI:456216"/>
        <dbReference type="EC" id="5.6.2.4"/>
    </reaction>
</comment>
<keyword evidence="5 12" id="KW-0067">ATP-binding</keyword>
<dbReference type="PROSITE" id="PS51217">
    <property type="entry name" value="UVRD_HELICASE_CTER"/>
    <property type="match status" value="1"/>
</dbReference>
<keyword evidence="3 12" id="KW-0378">Hydrolase</keyword>
<evidence type="ECO:0000256" key="8">
    <source>
        <dbReference type="ARBA" id="ARBA00034617"/>
    </source>
</evidence>
<dbReference type="Gene3D" id="1.10.10.160">
    <property type="match status" value="1"/>
</dbReference>
<feature type="compositionally biased region" description="Basic and acidic residues" evidence="13">
    <location>
        <begin position="736"/>
        <end position="747"/>
    </location>
</feature>
<protein>
    <recommendedName>
        <fullName evidence="9">DNA 3'-5' helicase</fullName>
        <ecNumber evidence="9">5.6.2.4</ecNumber>
    </recommendedName>
    <alternativeName>
        <fullName evidence="10">DNA 3'-5' helicase II</fullName>
    </alternativeName>
</protein>
<dbReference type="RefSeq" id="WP_027952487.1">
    <property type="nucleotide sequence ID" value="NZ_JADU01000020.1"/>
</dbReference>
<dbReference type="InterPro" id="IPR027417">
    <property type="entry name" value="P-loop_NTPase"/>
</dbReference>
<evidence type="ECO:0000256" key="10">
    <source>
        <dbReference type="ARBA" id="ARBA00034923"/>
    </source>
</evidence>
<dbReference type="PANTHER" id="PTHR11070:SF2">
    <property type="entry name" value="ATP-DEPENDENT DNA HELICASE SRS2"/>
    <property type="match status" value="1"/>
</dbReference>
<comment type="caution">
    <text evidence="16">The sequence shown here is derived from an EMBL/GenBank/DDBJ whole genome shotgun (WGS) entry which is preliminary data.</text>
</comment>